<evidence type="ECO:0000256" key="3">
    <source>
        <dbReference type="ARBA" id="ARBA00013368"/>
    </source>
</evidence>
<feature type="coiled-coil region" evidence="4">
    <location>
        <begin position="212"/>
        <end position="242"/>
    </location>
</feature>
<dbReference type="AlphaFoldDB" id="A0AA44BPY1"/>
<organism evidence="6 7">
    <name type="scientific">Clostridium botulinum</name>
    <dbReference type="NCBI Taxonomy" id="1491"/>
    <lineage>
        <taxon>Bacteria</taxon>
        <taxon>Bacillati</taxon>
        <taxon>Bacillota</taxon>
        <taxon>Clostridia</taxon>
        <taxon>Eubacteriales</taxon>
        <taxon>Clostridiaceae</taxon>
        <taxon>Clostridium</taxon>
    </lineage>
</organism>
<comment type="subunit">
    <text evidence="2">Heterodimer of SbcC and SbcD.</text>
</comment>
<reference evidence="6 7" key="1">
    <citation type="submission" date="2019-04" db="EMBL/GenBank/DDBJ databases">
        <title>Genome sequencing of Clostridium botulinum Groups I-IV and Clostridium butyricum.</title>
        <authorList>
            <person name="Brunt J."/>
            <person name="Van Vliet A.H.M."/>
            <person name="Stringer S.C."/>
            <person name="Carter A.T."/>
            <person name="Peck M.W."/>
        </authorList>
    </citation>
    <scope>NUCLEOTIDE SEQUENCE [LARGE SCALE GENOMIC DNA]</scope>
    <source>
        <strain evidence="6 7">IFR 15/034</strain>
    </source>
</reference>
<sequence>MMKIKKVFIKNFKGIENKKIINFSNQTSLIIGPNGFGKTTIFDILELCLTGKINRTCEKANVTNDTSDYKKPFYQNITGKDVVVKVWLENEHEEKMENLIIVKYLSKDNDGKCDGKGRRNKPRDFNLLSTYKELPEDFDKDEFMPIEENKIDNDDIDKFFNFNVSKFRIENIYNLFNYLQQEDTTYFLKKSEKDRKDSLGFLFQTDQQEINLEAISKTYSNLSEIKEKLKNKIDAIKNYELSSEIEYNKLFPNKNYEFDKIDIFKKSDLDICLKDKETYFKELDELSKFINRFSPDEYLKKIKVEEINDKIENNTLMNVYVIQKFIEKSSYESLVKEREILNDKSKLEAYILQNCILKYRDYELINKNCNDYESFLNIKEYTFQLQEMNKYVKNIMPDKSEEYLSLLENRDNILETTDEVERTISEIIRLRSSIKNELEKNKDNIINDTKCPYCGKSWETYESLMIAFKEREESLKKLATNQVSRLEECNNNIKDNFIEPIQKYMNVYIKNNSKIEWAVLELLRLYKDIKFNFDDIKEIDISEKLVWSKPYTYAELIKSVNILEDNIEKNLHVSKEVFDKIKELHSISFEKGIADLEKICSKNELSDFIISDNKEKRITMNYIELSSKLLKGFLERTKEKYRYDYDKARDIENMYEKYFDLQKEKFVLLNETCIKLKKDYIEYKFSKKQNSLAITYEQRFDKIDKIIQSIGELKALYNQTIIDYKKDMADKIKIPFYIYTAKILQNYQQGMGVFLSTKENSDSIRFLTDSSSDHDAMHHLSSGQLSVVSLAFCLAINKTYNISKNLKFLVIDDPIQEMDALNIHSFVELMRHEFIRDYQLIFSTHNDSNALYIKYKFEKIKENSVKMINVQDEFFN</sequence>
<dbReference type="SUPFAM" id="SSF52540">
    <property type="entry name" value="P-loop containing nucleoside triphosphate hydrolases"/>
    <property type="match status" value="1"/>
</dbReference>
<comment type="similarity">
    <text evidence="1">Belongs to the SMC family. SbcC subfamily.</text>
</comment>
<dbReference type="Gene3D" id="3.40.50.300">
    <property type="entry name" value="P-loop containing nucleotide triphosphate hydrolases"/>
    <property type="match status" value="2"/>
</dbReference>
<dbReference type="Proteomes" id="UP000482543">
    <property type="component" value="Unassembled WGS sequence"/>
</dbReference>
<evidence type="ECO:0000256" key="1">
    <source>
        <dbReference type="ARBA" id="ARBA00006930"/>
    </source>
</evidence>
<dbReference type="GO" id="GO:0006302">
    <property type="term" value="P:double-strand break repair"/>
    <property type="evidence" value="ECO:0007669"/>
    <property type="project" value="InterPro"/>
</dbReference>
<accession>A0AA44BPY1</accession>
<keyword evidence="4" id="KW-0175">Coiled coil</keyword>
<proteinExistence type="inferred from homology"/>
<dbReference type="InterPro" id="IPR038729">
    <property type="entry name" value="Rad50/SbcC_AAA"/>
</dbReference>
<comment type="caution">
    <text evidence="6">The sequence shown here is derived from an EMBL/GenBank/DDBJ whole genome shotgun (WGS) entry which is preliminary data.</text>
</comment>
<evidence type="ECO:0000256" key="2">
    <source>
        <dbReference type="ARBA" id="ARBA00011322"/>
    </source>
</evidence>
<name>A0AA44BPY1_CLOBO</name>
<dbReference type="PANTHER" id="PTHR32114">
    <property type="entry name" value="ABC TRANSPORTER ABCH.3"/>
    <property type="match status" value="1"/>
</dbReference>
<dbReference type="GO" id="GO:0016887">
    <property type="term" value="F:ATP hydrolysis activity"/>
    <property type="evidence" value="ECO:0007669"/>
    <property type="project" value="InterPro"/>
</dbReference>
<protein>
    <recommendedName>
        <fullName evidence="3">Nuclease SbcCD subunit C</fullName>
    </recommendedName>
</protein>
<dbReference type="Pfam" id="PF13476">
    <property type="entry name" value="AAA_23"/>
    <property type="match status" value="1"/>
</dbReference>
<evidence type="ECO:0000256" key="4">
    <source>
        <dbReference type="SAM" id="Coils"/>
    </source>
</evidence>
<gene>
    <name evidence="6" type="ORF">FC964_01775</name>
</gene>
<dbReference type="EMBL" id="SWRJ01000001">
    <property type="protein sequence ID" value="NFI20125.1"/>
    <property type="molecule type" value="Genomic_DNA"/>
</dbReference>
<evidence type="ECO:0000313" key="6">
    <source>
        <dbReference type="EMBL" id="NFI20125.1"/>
    </source>
</evidence>
<feature type="domain" description="Rad50/SbcC-type AAA" evidence="5">
    <location>
        <begin position="6"/>
        <end position="239"/>
    </location>
</feature>
<dbReference type="InterPro" id="IPR027417">
    <property type="entry name" value="P-loop_NTPase"/>
</dbReference>
<evidence type="ECO:0000259" key="5">
    <source>
        <dbReference type="Pfam" id="PF13476"/>
    </source>
</evidence>
<evidence type="ECO:0000313" key="7">
    <source>
        <dbReference type="Proteomes" id="UP000482543"/>
    </source>
</evidence>
<dbReference type="PANTHER" id="PTHR32114:SF2">
    <property type="entry name" value="ABC TRANSPORTER ABCH.3"/>
    <property type="match status" value="1"/>
</dbReference>